<protein>
    <recommendedName>
        <fullName evidence="2">sphingomyelin phosphodiesterase</fullName>
        <ecNumber evidence="2">3.1.4.12</ecNumber>
    </recommendedName>
</protein>
<feature type="transmembrane region" description="Helical" evidence="3">
    <location>
        <begin position="20"/>
        <end position="42"/>
    </location>
</feature>
<dbReference type="EMBL" id="NEVH01023316">
    <property type="protein sequence ID" value="PNF17970.1"/>
    <property type="molecule type" value="Genomic_DNA"/>
</dbReference>
<dbReference type="Pfam" id="PF03372">
    <property type="entry name" value="Exo_endo_phos"/>
    <property type="match status" value="1"/>
</dbReference>
<dbReference type="SUPFAM" id="SSF56219">
    <property type="entry name" value="DNase I-like"/>
    <property type="match status" value="1"/>
</dbReference>
<feature type="transmembrane region" description="Helical" evidence="3">
    <location>
        <begin position="54"/>
        <end position="82"/>
    </location>
</feature>
<dbReference type="GO" id="GO:0004767">
    <property type="term" value="F:sphingomyelin phosphodiesterase activity"/>
    <property type="evidence" value="ECO:0007669"/>
    <property type="project" value="UniProtKB-EC"/>
</dbReference>
<accession>A0A2J7PNP7</accession>
<dbReference type="PANTHER" id="PTHR16320">
    <property type="entry name" value="SPHINGOMYELINASE FAMILY MEMBER"/>
    <property type="match status" value="1"/>
</dbReference>
<dbReference type="InterPro" id="IPR036691">
    <property type="entry name" value="Endo/exonu/phosph_ase_sf"/>
</dbReference>
<keyword evidence="6" id="KW-1185">Reference proteome</keyword>
<dbReference type="Proteomes" id="UP000235965">
    <property type="component" value="Unassembled WGS sequence"/>
</dbReference>
<evidence type="ECO:0000313" key="5">
    <source>
        <dbReference type="EMBL" id="PNF17970.1"/>
    </source>
</evidence>
<proteinExistence type="inferred from homology"/>
<sequence length="490" mass="55654">MYISNRYCNVIAKWLDEMSFLLMNPWLTVCSRFFSCYISTIFEKLHPQIKLLDYFIFGPLYALLVVLLLPVGLFGIVVWLILCAVTNQEKYTYVCVDESTLDNIEDGLKNLGTYTMASANVLLAPEAIARLNNNKCSYGRASKIAEQILNHTGKPLCNLMGKDEFEINTKCNSILTEFPCLDFLCLQEVWERSYALVLIEQLKEEFLYFLYDIGDYSFNKNFCMLGSGLFFASKKPILNADFNIFTRRTKHAKFTSQGVLCVKVLLHFDEDGNPHVGYIANTHTQAFQGSEVVLLSQLTDILIFVSLFKEQNTLSEEIIDFDIICGDFNADNMSPADMDVQQHSLFGEYQDVCVVRAGQDVDWAIGTELRQCALYQPDIQKPANFRKILVNDSLRRLYVLDADVLVHSMHLMTSTAQPGPAGYVEPLPCGGRRRVDRILYKGSTKEIIGYCFLSALTNLTDHLPVCMTWKPGVCHESHLHVCYCDIDSVK</sequence>
<evidence type="ECO:0000259" key="4">
    <source>
        <dbReference type="Pfam" id="PF03372"/>
    </source>
</evidence>
<gene>
    <name evidence="5" type="ORF">B7P43_G17581</name>
</gene>
<comment type="similarity">
    <text evidence="1">Belongs to the neutral sphingomyelinase family.</text>
</comment>
<dbReference type="Gene3D" id="3.60.10.10">
    <property type="entry name" value="Endonuclease/exonuclease/phosphatase"/>
    <property type="match status" value="1"/>
</dbReference>
<dbReference type="GO" id="GO:0005737">
    <property type="term" value="C:cytoplasm"/>
    <property type="evidence" value="ECO:0007669"/>
    <property type="project" value="TreeGrafter"/>
</dbReference>
<dbReference type="OrthoDB" id="40902at2759"/>
<dbReference type="InterPro" id="IPR005135">
    <property type="entry name" value="Endo/exonuclease/phosphatase"/>
</dbReference>
<evidence type="ECO:0000313" key="6">
    <source>
        <dbReference type="Proteomes" id="UP000235965"/>
    </source>
</evidence>
<keyword evidence="3" id="KW-0812">Transmembrane</keyword>
<dbReference type="InParanoid" id="A0A2J7PNP7"/>
<comment type="caution">
    <text evidence="5">The sequence shown here is derived from an EMBL/GenBank/DDBJ whole genome shotgun (WGS) entry which is preliminary data.</text>
</comment>
<dbReference type="InterPro" id="IPR038772">
    <property type="entry name" value="Sph/SMPD2-like"/>
</dbReference>
<evidence type="ECO:0000256" key="1">
    <source>
        <dbReference type="ARBA" id="ARBA00006335"/>
    </source>
</evidence>
<dbReference type="AlphaFoldDB" id="A0A2J7PNP7"/>
<keyword evidence="3" id="KW-1133">Transmembrane helix</keyword>
<dbReference type="STRING" id="105785.A0A2J7PNP7"/>
<feature type="domain" description="Endonuclease/exonuclease/phosphatase" evidence="4">
    <location>
        <begin position="173"/>
        <end position="444"/>
    </location>
</feature>
<reference evidence="5 6" key="1">
    <citation type="submission" date="2017-12" db="EMBL/GenBank/DDBJ databases">
        <title>Hemimetabolous genomes reveal molecular basis of termite eusociality.</title>
        <authorList>
            <person name="Harrison M.C."/>
            <person name="Jongepier E."/>
            <person name="Robertson H.M."/>
            <person name="Arning N."/>
            <person name="Bitard-Feildel T."/>
            <person name="Chao H."/>
            <person name="Childers C.P."/>
            <person name="Dinh H."/>
            <person name="Doddapaneni H."/>
            <person name="Dugan S."/>
            <person name="Gowin J."/>
            <person name="Greiner C."/>
            <person name="Han Y."/>
            <person name="Hu H."/>
            <person name="Hughes D.S.T."/>
            <person name="Huylmans A.-K."/>
            <person name="Kemena C."/>
            <person name="Kremer L.P.M."/>
            <person name="Lee S.L."/>
            <person name="Lopez-Ezquerra A."/>
            <person name="Mallet L."/>
            <person name="Monroy-Kuhn J.M."/>
            <person name="Moser A."/>
            <person name="Murali S.C."/>
            <person name="Muzny D.M."/>
            <person name="Otani S."/>
            <person name="Piulachs M.-D."/>
            <person name="Poelchau M."/>
            <person name="Qu J."/>
            <person name="Schaub F."/>
            <person name="Wada-Katsumata A."/>
            <person name="Worley K.C."/>
            <person name="Xie Q."/>
            <person name="Ylla G."/>
            <person name="Poulsen M."/>
            <person name="Gibbs R.A."/>
            <person name="Schal C."/>
            <person name="Richards S."/>
            <person name="Belles X."/>
            <person name="Korb J."/>
            <person name="Bornberg-Bauer E."/>
        </authorList>
    </citation>
    <scope>NUCLEOTIDE SEQUENCE [LARGE SCALE GENOMIC DNA]</scope>
    <source>
        <tissue evidence="5">Whole body</tissue>
    </source>
</reference>
<dbReference type="EC" id="3.1.4.12" evidence="2"/>
<name>A0A2J7PNP7_9NEOP</name>
<evidence type="ECO:0000256" key="3">
    <source>
        <dbReference type="SAM" id="Phobius"/>
    </source>
</evidence>
<organism evidence="5 6">
    <name type="scientific">Cryptotermes secundus</name>
    <dbReference type="NCBI Taxonomy" id="105785"/>
    <lineage>
        <taxon>Eukaryota</taxon>
        <taxon>Metazoa</taxon>
        <taxon>Ecdysozoa</taxon>
        <taxon>Arthropoda</taxon>
        <taxon>Hexapoda</taxon>
        <taxon>Insecta</taxon>
        <taxon>Pterygota</taxon>
        <taxon>Neoptera</taxon>
        <taxon>Polyneoptera</taxon>
        <taxon>Dictyoptera</taxon>
        <taxon>Blattodea</taxon>
        <taxon>Blattoidea</taxon>
        <taxon>Termitoidae</taxon>
        <taxon>Kalotermitidae</taxon>
        <taxon>Cryptotermitinae</taxon>
        <taxon>Cryptotermes</taxon>
    </lineage>
</organism>
<keyword evidence="3" id="KW-0472">Membrane</keyword>
<evidence type="ECO:0000256" key="2">
    <source>
        <dbReference type="ARBA" id="ARBA00012369"/>
    </source>
</evidence>
<dbReference type="PANTHER" id="PTHR16320:SF1">
    <property type="entry name" value="SPHINGOMYELINASE DDB_G0288017"/>
    <property type="match status" value="1"/>
</dbReference>